<evidence type="ECO:0000256" key="1">
    <source>
        <dbReference type="ARBA" id="ARBA00002269"/>
    </source>
</evidence>
<evidence type="ECO:0000256" key="5">
    <source>
        <dbReference type="ARBA" id="ARBA00022490"/>
    </source>
</evidence>
<gene>
    <name evidence="12" type="ORF">P4O66_014023</name>
</gene>
<accession>A0AAD8Z338</accession>
<evidence type="ECO:0000259" key="9">
    <source>
        <dbReference type="Pfam" id="PF04981"/>
    </source>
</evidence>
<evidence type="ECO:0000256" key="8">
    <source>
        <dbReference type="RuleBase" id="RU364108"/>
    </source>
</evidence>
<keyword evidence="4 8" id="KW-0813">Transport</keyword>
<dbReference type="Proteomes" id="UP001239994">
    <property type="component" value="Unassembled WGS sequence"/>
</dbReference>
<proteinExistence type="inferred from homology"/>
<evidence type="ECO:0000256" key="6">
    <source>
        <dbReference type="ARBA" id="ARBA00022927"/>
    </source>
</evidence>
<feature type="domain" description="Nmd3 N-terminal" evidence="9">
    <location>
        <begin position="95"/>
        <end position="324"/>
    </location>
</feature>
<dbReference type="AlphaFoldDB" id="A0AAD8Z338"/>
<evidence type="ECO:0000313" key="13">
    <source>
        <dbReference type="Proteomes" id="UP001239994"/>
    </source>
</evidence>
<comment type="subcellular location">
    <subcellularLocation>
        <location evidence="8">Cytoplasm</location>
    </subcellularLocation>
    <subcellularLocation>
        <location evidence="8">Nucleus</location>
    </subcellularLocation>
</comment>
<dbReference type="Pfam" id="PF04981">
    <property type="entry name" value="NMD3"/>
    <property type="match status" value="1"/>
</dbReference>
<dbReference type="PANTHER" id="PTHR12746">
    <property type="entry name" value="NONSENSE-MEDIATED MRNA DECAY PROTEIN 3"/>
    <property type="match status" value="1"/>
</dbReference>
<protein>
    <recommendedName>
        <fullName evidence="3 8">60S ribosomal export protein NMD3</fullName>
    </recommendedName>
</protein>
<dbReference type="InterPro" id="IPR007064">
    <property type="entry name" value="Nmd3_N"/>
</dbReference>
<evidence type="ECO:0000259" key="10">
    <source>
        <dbReference type="Pfam" id="PF21192"/>
    </source>
</evidence>
<comment type="similarity">
    <text evidence="2 8">Belongs to the NMD3 family.</text>
</comment>
<comment type="caution">
    <text evidence="12">The sequence shown here is derived from an EMBL/GenBank/DDBJ whole genome shotgun (WGS) entry which is preliminary data.</text>
</comment>
<evidence type="ECO:0000256" key="3">
    <source>
        <dbReference type="ARBA" id="ARBA00017035"/>
    </source>
</evidence>
<evidence type="ECO:0000256" key="7">
    <source>
        <dbReference type="ARBA" id="ARBA00023242"/>
    </source>
</evidence>
<keyword evidence="7 8" id="KW-0539">Nucleus</keyword>
<reference evidence="12" key="1">
    <citation type="submission" date="2023-03" db="EMBL/GenBank/DDBJ databases">
        <title>Electrophorus voltai genome.</title>
        <authorList>
            <person name="Bian C."/>
        </authorList>
    </citation>
    <scope>NUCLEOTIDE SEQUENCE</scope>
    <source>
        <strain evidence="12">CB-2022</strain>
        <tissue evidence="12">Muscle</tissue>
    </source>
</reference>
<feature type="domain" description="60S ribosomal export protein NMD3 OB-fold" evidence="10">
    <location>
        <begin position="391"/>
        <end position="484"/>
    </location>
</feature>
<dbReference type="Pfam" id="PF21193">
    <property type="entry name" value="NMD_SH3"/>
    <property type="match status" value="1"/>
</dbReference>
<dbReference type="EMBL" id="JAROKS010000021">
    <property type="protein sequence ID" value="KAK1790553.1"/>
    <property type="molecule type" value="Genomic_DNA"/>
</dbReference>
<dbReference type="GO" id="GO:0005737">
    <property type="term" value="C:cytoplasm"/>
    <property type="evidence" value="ECO:0007669"/>
    <property type="project" value="UniProtKB-SubCell"/>
</dbReference>
<evidence type="ECO:0000256" key="4">
    <source>
        <dbReference type="ARBA" id="ARBA00022448"/>
    </source>
</evidence>
<keyword evidence="6 8" id="KW-0653">Protein transport</keyword>
<dbReference type="Pfam" id="PF21192">
    <property type="entry name" value="OB_NMD3"/>
    <property type="match status" value="1"/>
</dbReference>
<dbReference type="InterPro" id="IPR039768">
    <property type="entry name" value="Nmd3"/>
</dbReference>
<dbReference type="GO" id="GO:0015031">
    <property type="term" value="P:protein transport"/>
    <property type="evidence" value="ECO:0007669"/>
    <property type="project" value="UniProtKB-KW"/>
</dbReference>
<dbReference type="GO" id="GO:0005634">
    <property type="term" value="C:nucleus"/>
    <property type="evidence" value="ECO:0007669"/>
    <property type="project" value="UniProtKB-SubCell"/>
</dbReference>
<dbReference type="GO" id="GO:0043023">
    <property type="term" value="F:ribosomal large subunit binding"/>
    <property type="evidence" value="ECO:0007669"/>
    <property type="project" value="InterPro"/>
</dbReference>
<dbReference type="GO" id="GO:0000055">
    <property type="term" value="P:ribosomal large subunit export from nucleus"/>
    <property type="evidence" value="ECO:0007669"/>
    <property type="project" value="TreeGrafter"/>
</dbReference>
<dbReference type="PANTHER" id="PTHR12746:SF2">
    <property type="entry name" value="60S RIBOSOMAL EXPORT PROTEIN NMD3"/>
    <property type="match status" value="1"/>
</dbReference>
<sequence length="582" mass="65804">MFLCNTSEASAARAHLCGMHAFVAVRGRGRCGVASCLAERALSRAAVVKRRFAFHVNGGSRRPARAKAPSHARLPSPSPFTARDALVKSAHALLCCTCGVPIPPNPANMCVSCLRTQVDISEGIPKQVSVHFCKQCERYLQPPGTWVQCSLESRELLALCLKKLKGSMSKVRLIDAGFLWTEPHSKRIKMKLTIQKEVMNGAILQQVFVVEFVVQPQMCDDCHRVEAKDYWKAVVQVRQKTVHKKTFFYLEQLILKHRVHQNTLRIKEIHEGIDFYYGSKQHAQKMVDFLQCTVPCRSKASQRLISHDVHSNSYNYKSTFSVEIVPICKDNVVCLSPRLAQSLGNMGQVCVCVQVTSTIHLLDPNTLQLAEVDANTYWRYPFNSLCSPRQLDEFIVMDIDIIRDLRLGAGAGLRSNRHTLAEVWVQKTSEMDTSQQYHCRTFLGHLLNIGDLALGYDFANANINDEFLNKMNPHHVPDVVLIKKSYDRAKRIKRRNWKLKELARDKEGLDTDDERQYQDFLEDLEEDEALRKNVNIFRDASKIPVESDTDDEGVPRVSLAEMLEDLSLSDATGGEGADMMTD</sequence>
<dbReference type="InterPro" id="IPR048898">
    <property type="entry name" value="OB_NMD3"/>
</dbReference>
<feature type="domain" description="60S ribosomal export protein NMD3 SH3" evidence="11">
    <location>
        <begin position="327"/>
        <end position="374"/>
    </location>
</feature>
<keyword evidence="13" id="KW-1185">Reference proteome</keyword>
<evidence type="ECO:0000259" key="11">
    <source>
        <dbReference type="Pfam" id="PF21193"/>
    </source>
</evidence>
<dbReference type="InterPro" id="IPR048899">
    <property type="entry name" value="NMD_SH3"/>
</dbReference>
<name>A0AAD8Z338_9TELE</name>
<keyword evidence="5 8" id="KW-0963">Cytoplasm</keyword>
<organism evidence="12 13">
    <name type="scientific">Electrophorus voltai</name>
    <dbReference type="NCBI Taxonomy" id="2609070"/>
    <lineage>
        <taxon>Eukaryota</taxon>
        <taxon>Metazoa</taxon>
        <taxon>Chordata</taxon>
        <taxon>Craniata</taxon>
        <taxon>Vertebrata</taxon>
        <taxon>Euteleostomi</taxon>
        <taxon>Actinopterygii</taxon>
        <taxon>Neopterygii</taxon>
        <taxon>Teleostei</taxon>
        <taxon>Ostariophysi</taxon>
        <taxon>Gymnotiformes</taxon>
        <taxon>Gymnotoidei</taxon>
        <taxon>Gymnotidae</taxon>
        <taxon>Electrophorus</taxon>
    </lineage>
</organism>
<evidence type="ECO:0000256" key="2">
    <source>
        <dbReference type="ARBA" id="ARBA00009794"/>
    </source>
</evidence>
<evidence type="ECO:0000313" key="12">
    <source>
        <dbReference type="EMBL" id="KAK1790553.1"/>
    </source>
</evidence>
<comment type="function">
    <text evidence="1 8">Acts as an adapter for the XPO1/CRM1-mediated export of the 60S ribosomal subunit.</text>
</comment>